<dbReference type="PANTHER" id="PTHR43800:SF1">
    <property type="entry name" value="PEPTIDYL-LYSINE N-ACETYLTRANSFERASE YJAB"/>
    <property type="match status" value="1"/>
</dbReference>
<proteinExistence type="predicted"/>
<protein>
    <submittedName>
        <fullName evidence="4">GNAT family N-acetyltransferase</fullName>
    </submittedName>
</protein>
<reference evidence="4 5" key="1">
    <citation type="submission" date="2019-02" db="EMBL/GenBank/DDBJ databases">
        <title>Polymorphobacter sp. isolated from the lake at the Tibet of China.</title>
        <authorList>
            <person name="Li A."/>
        </authorList>
    </citation>
    <scope>NUCLEOTIDE SEQUENCE [LARGE SCALE GENOMIC DNA]</scope>
    <source>
        <strain evidence="4 5">DJ1R-1</strain>
    </source>
</reference>
<evidence type="ECO:0000259" key="3">
    <source>
        <dbReference type="PROSITE" id="PS51186"/>
    </source>
</evidence>
<evidence type="ECO:0000313" key="4">
    <source>
        <dbReference type="EMBL" id="TFU05606.1"/>
    </source>
</evidence>
<dbReference type="Pfam" id="PF00583">
    <property type="entry name" value="Acetyltransf_1"/>
    <property type="match status" value="1"/>
</dbReference>
<dbReference type="EMBL" id="SIHO01000001">
    <property type="protein sequence ID" value="TFU05606.1"/>
    <property type="molecule type" value="Genomic_DNA"/>
</dbReference>
<dbReference type="Gene3D" id="3.40.630.30">
    <property type="match status" value="1"/>
</dbReference>
<dbReference type="GO" id="GO:0016747">
    <property type="term" value="F:acyltransferase activity, transferring groups other than amino-acyl groups"/>
    <property type="evidence" value="ECO:0007669"/>
    <property type="project" value="InterPro"/>
</dbReference>
<dbReference type="AlphaFoldDB" id="A0A4Y9EPT1"/>
<name>A0A4Y9EPT1_9SPHN</name>
<dbReference type="OrthoDB" id="275336at2"/>
<dbReference type="InterPro" id="IPR000182">
    <property type="entry name" value="GNAT_dom"/>
</dbReference>
<dbReference type="SUPFAM" id="SSF55729">
    <property type="entry name" value="Acyl-CoA N-acyltransferases (Nat)"/>
    <property type="match status" value="1"/>
</dbReference>
<keyword evidence="5" id="KW-1185">Reference proteome</keyword>
<feature type="domain" description="N-acetyltransferase" evidence="3">
    <location>
        <begin position="37"/>
        <end position="192"/>
    </location>
</feature>
<sequence length="198" mass="22021">MQSTLTPVPAGWLATIVTSLEMTARPAAPTEPVRAPFKLERWTAPASVEAYRALFRKIGGPWLWFSRLLLSDAELAAILDAPTTELYVATRRDGTAIGIIELDFAAPSQTELAFIGLTPELAGHGHGGWLMQHALRRAWRDDTVRVWVHTCDLDHPGALRFYQRQGFKPYARAVETFPDPRVTGLYPRDIAPHVLLLA</sequence>
<accession>A0A4Y9EPT1</accession>
<dbReference type="InterPro" id="IPR016181">
    <property type="entry name" value="Acyl_CoA_acyltransferase"/>
</dbReference>
<evidence type="ECO:0000313" key="5">
    <source>
        <dbReference type="Proteomes" id="UP000297737"/>
    </source>
</evidence>
<dbReference type="RefSeq" id="WP_135244331.1">
    <property type="nucleotide sequence ID" value="NZ_SIHO01000001.1"/>
</dbReference>
<evidence type="ECO:0000256" key="2">
    <source>
        <dbReference type="ARBA" id="ARBA00023315"/>
    </source>
</evidence>
<gene>
    <name evidence="4" type="ORF">EUV02_00790</name>
</gene>
<organism evidence="4 5">
    <name type="scientific">Glacieibacterium arshaanense</name>
    <dbReference type="NCBI Taxonomy" id="2511025"/>
    <lineage>
        <taxon>Bacteria</taxon>
        <taxon>Pseudomonadati</taxon>
        <taxon>Pseudomonadota</taxon>
        <taxon>Alphaproteobacteria</taxon>
        <taxon>Sphingomonadales</taxon>
        <taxon>Sphingosinicellaceae</taxon>
        <taxon>Glacieibacterium</taxon>
    </lineage>
</organism>
<keyword evidence="1 4" id="KW-0808">Transferase</keyword>
<dbReference type="PANTHER" id="PTHR43800">
    <property type="entry name" value="PEPTIDYL-LYSINE N-ACETYLTRANSFERASE YJAB"/>
    <property type="match status" value="1"/>
</dbReference>
<evidence type="ECO:0000256" key="1">
    <source>
        <dbReference type="ARBA" id="ARBA00022679"/>
    </source>
</evidence>
<keyword evidence="2" id="KW-0012">Acyltransferase</keyword>
<dbReference type="PROSITE" id="PS51186">
    <property type="entry name" value="GNAT"/>
    <property type="match status" value="1"/>
</dbReference>
<dbReference type="Proteomes" id="UP000297737">
    <property type="component" value="Unassembled WGS sequence"/>
</dbReference>
<comment type="caution">
    <text evidence="4">The sequence shown here is derived from an EMBL/GenBank/DDBJ whole genome shotgun (WGS) entry which is preliminary data.</text>
</comment>
<dbReference type="CDD" id="cd04301">
    <property type="entry name" value="NAT_SF"/>
    <property type="match status" value="1"/>
</dbReference>